<sequence length="208" mass="24730">MKNKKTNFIYKSCILIYLISLVYAFYLNWGGKYFSMTIVACLTPFIMPLLMKLLKIEVPQEFYIINIIFVYFASLWGSCLGGYHLPYFDKFTHFFSGIIFCEIAYIFYKQFLPNEKRKFLMFIFINALNAMIALFWEFYEYALLIFFNYDAINHYSTGIHDSITDMLVAVIGSFILSLYLTHYDQRNDNHFFIKLAKNIKFNKTSHPN</sequence>
<keyword evidence="1" id="KW-0812">Transmembrane</keyword>
<feature type="transmembrane region" description="Helical" evidence="1">
    <location>
        <begin position="33"/>
        <end position="51"/>
    </location>
</feature>
<dbReference type="SUPFAM" id="SSF103473">
    <property type="entry name" value="MFS general substrate transporter"/>
    <property type="match status" value="1"/>
</dbReference>
<keyword evidence="1" id="KW-0472">Membrane</keyword>
<dbReference type="RefSeq" id="WP_117580445.1">
    <property type="nucleotide sequence ID" value="NZ_QUSL01000003.1"/>
</dbReference>
<gene>
    <name evidence="2" type="ORF">DXB93_02905</name>
</gene>
<feature type="transmembrane region" description="Helical" evidence="1">
    <location>
        <begin position="120"/>
        <end position="139"/>
    </location>
</feature>
<evidence type="ECO:0008006" key="4">
    <source>
        <dbReference type="Google" id="ProtNLM"/>
    </source>
</evidence>
<feature type="transmembrane region" description="Helical" evidence="1">
    <location>
        <begin position="91"/>
        <end position="108"/>
    </location>
</feature>
<feature type="transmembrane region" description="Helical" evidence="1">
    <location>
        <begin position="159"/>
        <end position="180"/>
    </location>
</feature>
<dbReference type="InterPro" id="IPR036259">
    <property type="entry name" value="MFS_trans_sf"/>
</dbReference>
<reference evidence="2 3" key="1">
    <citation type="submission" date="2018-08" db="EMBL/GenBank/DDBJ databases">
        <title>A genome reference for cultivated species of the human gut microbiota.</title>
        <authorList>
            <person name="Zou Y."/>
            <person name="Xue W."/>
            <person name="Luo G."/>
        </authorList>
    </citation>
    <scope>NUCLEOTIDE SEQUENCE [LARGE SCALE GENOMIC DNA]</scope>
    <source>
        <strain evidence="2 3">OM06-4</strain>
    </source>
</reference>
<evidence type="ECO:0000313" key="3">
    <source>
        <dbReference type="Proteomes" id="UP000261032"/>
    </source>
</evidence>
<feature type="transmembrane region" description="Helical" evidence="1">
    <location>
        <begin position="7"/>
        <end position="27"/>
    </location>
</feature>
<dbReference type="Proteomes" id="UP000261032">
    <property type="component" value="Unassembled WGS sequence"/>
</dbReference>
<dbReference type="InterPro" id="IPR014509">
    <property type="entry name" value="YjdF-like"/>
</dbReference>
<organism evidence="2 3">
    <name type="scientific">Thomasclavelia ramosa</name>
    <dbReference type="NCBI Taxonomy" id="1547"/>
    <lineage>
        <taxon>Bacteria</taxon>
        <taxon>Bacillati</taxon>
        <taxon>Bacillota</taxon>
        <taxon>Erysipelotrichia</taxon>
        <taxon>Erysipelotrichales</taxon>
        <taxon>Coprobacillaceae</taxon>
        <taxon>Thomasclavelia</taxon>
    </lineage>
</organism>
<comment type="caution">
    <text evidence="2">The sequence shown here is derived from an EMBL/GenBank/DDBJ whole genome shotgun (WGS) entry which is preliminary data.</text>
</comment>
<feature type="transmembrane region" description="Helical" evidence="1">
    <location>
        <begin position="63"/>
        <end position="85"/>
    </location>
</feature>
<evidence type="ECO:0000313" key="2">
    <source>
        <dbReference type="EMBL" id="RGD86784.1"/>
    </source>
</evidence>
<dbReference type="Pfam" id="PF09997">
    <property type="entry name" value="DUF2238"/>
    <property type="match status" value="1"/>
</dbReference>
<name>A0A3E3EFV2_9FIRM</name>
<dbReference type="AlphaFoldDB" id="A0A3E3EFV2"/>
<accession>A0A3E3EFV2</accession>
<keyword evidence="1" id="KW-1133">Transmembrane helix</keyword>
<evidence type="ECO:0000256" key="1">
    <source>
        <dbReference type="SAM" id="Phobius"/>
    </source>
</evidence>
<proteinExistence type="predicted"/>
<protein>
    <recommendedName>
        <fullName evidence="4">DUF2238 domain-containing protein</fullName>
    </recommendedName>
</protein>
<dbReference type="EMBL" id="QUSL01000003">
    <property type="protein sequence ID" value="RGD86784.1"/>
    <property type="molecule type" value="Genomic_DNA"/>
</dbReference>